<protein>
    <submittedName>
        <fullName evidence="1">Uncharacterized protein</fullName>
    </submittedName>
</protein>
<dbReference type="AlphaFoldDB" id="A0A655QQJ1"/>
<name>A0A655QQJ1_VIBCL</name>
<accession>A0A655QQJ1</accession>
<gene>
    <name evidence="1" type="ORF">ERS013165_02234</name>
</gene>
<dbReference type="EMBL" id="CWOW01000010">
    <property type="protein sequence ID" value="CSA70308.1"/>
    <property type="molecule type" value="Genomic_DNA"/>
</dbReference>
<sequence>MPVDPRGLSPVLDIVLDNPLDALNPVGSQYSFLIQAHLAQKRRINSPSV</sequence>
<evidence type="ECO:0000313" key="2">
    <source>
        <dbReference type="Proteomes" id="UP000044806"/>
    </source>
</evidence>
<proteinExistence type="predicted"/>
<reference evidence="1 2" key="1">
    <citation type="submission" date="2015-07" db="EMBL/GenBank/DDBJ databases">
        <authorList>
            <consortium name="Pathogen Informatics"/>
        </authorList>
    </citation>
    <scope>NUCLEOTIDE SEQUENCE [LARGE SCALE GENOMIC DNA]</scope>
    <source>
        <strain evidence="1 2">A51</strain>
    </source>
</reference>
<dbReference type="Proteomes" id="UP000044806">
    <property type="component" value="Unassembled WGS sequence"/>
</dbReference>
<organism evidence="1 2">
    <name type="scientific">Vibrio cholerae</name>
    <dbReference type="NCBI Taxonomy" id="666"/>
    <lineage>
        <taxon>Bacteria</taxon>
        <taxon>Pseudomonadati</taxon>
        <taxon>Pseudomonadota</taxon>
        <taxon>Gammaproteobacteria</taxon>
        <taxon>Vibrionales</taxon>
        <taxon>Vibrionaceae</taxon>
        <taxon>Vibrio</taxon>
    </lineage>
</organism>
<evidence type="ECO:0000313" key="1">
    <source>
        <dbReference type="EMBL" id="CSA70308.1"/>
    </source>
</evidence>